<evidence type="ECO:0000313" key="5">
    <source>
        <dbReference type="Proteomes" id="UP000240621"/>
    </source>
</evidence>
<proteinExistence type="predicted"/>
<accession>A0A2P8CLC2</accession>
<name>A0A2P8CLC2_9BACT</name>
<evidence type="ECO:0000259" key="1">
    <source>
        <dbReference type="Pfam" id="PF01408"/>
    </source>
</evidence>
<dbReference type="InterPro" id="IPR000683">
    <property type="entry name" value="Gfo/Idh/MocA-like_OxRdtase_N"/>
</dbReference>
<dbReference type="SUPFAM" id="SSF51735">
    <property type="entry name" value="NAD(P)-binding Rossmann-fold domains"/>
    <property type="match status" value="1"/>
</dbReference>
<evidence type="ECO:0000313" key="6">
    <source>
        <dbReference type="Proteomes" id="UP000396862"/>
    </source>
</evidence>
<evidence type="ECO:0000313" key="4">
    <source>
        <dbReference type="EMBL" id="PSK85741.1"/>
    </source>
</evidence>
<dbReference type="AlphaFoldDB" id="A0A2P8CLC2"/>
<dbReference type="InterPro" id="IPR036291">
    <property type="entry name" value="NAD(P)-bd_dom_sf"/>
</dbReference>
<dbReference type="SUPFAM" id="SSF55347">
    <property type="entry name" value="Glyceraldehyde-3-phosphate dehydrogenase-like, C-terminal domain"/>
    <property type="match status" value="1"/>
</dbReference>
<dbReference type="OrthoDB" id="9815825at2"/>
<organism evidence="4 5">
    <name type="scientific">Prolixibacter denitrificans</name>
    <dbReference type="NCBI Taxonomy" id="1541063"/>
    <lineage>
        <taxon>Bacteria</taxon>
        <taxon>Pseudomonadati</taxon>
        <taxon>Bacteroidota</taxon>
        <taxon>Bacteroidia</taxon>
        <taxon>Marinilabiliales</taxon>
        <taxon>Prolixibacteraceae</taxon>
        <taxon>Prolixibacter</taxon>
    </lineage>
</organism>
<dbReference type="Proteomes" id="UP000240621">
    <property type="component" value="Unassembled WGS sequence"/>
</dbReference>
<dbReference type="PANTHER" id="PTHR43249">
    <property type="entry name" value="UDP-N-ACETYL-2-AMINO-2-DEOXY-D-GLUCURONATE OXIDASE"/>
    <property type="match status" value="1"/>
</dbReference>
<reference evidence="3 6" key="2">
    <citation type="submission" date="2019-10" db="EMBL/GenBank/DDBJ databases">
        <title>Prolixibacter strains distinguished by the presence of nitrate reductase genes were adept at nitrate-dependent anaerobic corrosion of metallic iron and carbon steel.</title>
        <authorList>
            <person name="Iino T."/>
            <person name="Shono N."/>
            <person name="Ito K."/>
            <person name="Nakamura R."/>
            <person name="Sueoka K."/>
            <person name="Harayama S."/>
            <person name="Ohkuma M."/>
        </authorList>
    </citation>
    <scope>NUCLEOTIDE SEQUENCE [LARGE SCALE GENOMIC DNA]</scope>
    <source>
        <strain evidence="3 6">MIC1-1</strain>
    </source>
</reference>
<protein>
    <submittedName>
        <fullName evidence="3">Oxidoreductase</fullName>
    </submittedName>
    <submittedName>
        <fullName evidence="4">UDP-N-acetyl-2-amino-2-deoxyglucuronate dehydrogenase</fullName>
    </submittedName>
</protein>
<dbReference type="InterPro" id="IPR052515">
    <property type="entry name" value="Gfo/Idh/MocA_Oxidoreductase"/>
</dbReference>
<dbReference type="InterPro" id="IPR004104">
    <property type="entry name" value="Gfo/Idh/MocA-like_OxRdtase_C"/>
</dbReference>
<gene>
    <name evidence="4" type="ORF">CLV93_101712</name>
    <name evidence="3" type="ORF">JCM18694_06060</name>
</gene>
<dbReference type="RefSeq" id="WP_106540755.1">
    <property type="nucleotide sequence ID" value="NZ_BLAU01000001.1"/>
</dbReference>
<keyword evidence="6" id="KW-1185">Reference proteome</keyword>
<evidence type="ECO:0000259" key="2">
    <source>
        <dbReference type="Pfam" id="PF02894"/>
    </source>
</evidence>
<dbReference type="Gene3D" id="3.30.360.10">
    <property type="entry name" value="Dihydrodipicolinate Reductase, domain 2"/>
    <property type="match status" value="1"/>
</dbReference>
<feature type="domain" description="Gfo/Idh/MocA-like oxidoreductase C-terminal" evidence="2">
    <location>
        <begin position="153"/>
        <end position="256"/>
    </location>
</feature>
<comment type="caution">
    <text evidence="4">The sequence shown here is derived from an EMBL/GenBank/DDBJ whole genome shotgun (WGS) entry which is preliminary data.</text>
</comment>
<feature type="domain" description="Gfo/Idh/MocA-like oxidoreductase N-terminal" evidence="1">
    <location>
        <begin position="3"/>
        <end position="125"/>
    </location>
</feature>
<dbReference type="GO" id="GO:0000166">
    <property type="term" value="F:nucleotide binding"/>
    <property type="evidence" value="ECO:0007669"/>
    <property type="project" value="InterPro"/>
</dbReference>
<dbReference type="Proteomes" id="UP000396862">
    <property type="component" value="Unassembled WGS sequence"/>
</dbReference>
<dbReference type="Gene3D" id="3.40.50.720">
    <property type="entry name" value="NAD(P)-binding Rossmann-like Domain"/>
    <property type="match status" value="1"/>
</dbReference>
<evidence type="ECO:0000313" key="3">
    <source>
        <dbReference type="EMBL" id="GET20360.1"/>
    </source>
</evidence>
<reference evidence="4 5" key="1">
    <citation type="submission" date="2018-03" db="EMBL/GenBank/DDBJ databases">
        <title>Genomic Encyclopedia of Archaeal and Bacterial Type Strains, Phase II (KMG-II): from individual species to whole genera.</title>
        <authorList>
            <person name="Goeker M."/>
        </authorList>
    </citation>
    <scope>NUCLEOTIDE SEQUENCE [LARGE SCALE GENOMIC DNA]</scope>
    <source>
        <strain evidence="4 5">DSM 27267</strain>
    </source>
</reference>
<dbReference type="EMBL" id="PYGC01000001">
    <property type="protein sequence ID" value="PSK85741.1"/>
    <property type="molecule type" value="Genomic_DNA"/>
</dbReference>
<dbReference type="EMBL" id="BLAU01000001">
    <property type="protein sequence ID" value="GET20360.1"/>
    <property type="molecule type" value="Genomic_DNA"/>
</dbReference>
<sequence>MKNFALIGAAGYIAPRHMKAIKDTGNHLLAAYDPYDGVGIMDSYFPSARFFVEFERFDRYLEKLKYDEKVPLDYISIASPNYLHDAHIRVALRRGADAICEKPLVLNPWNIDALERLSEETGKKINTILQLRLHQTIIDLKKRVEEAPKDKIFDIDLTYITSRGYWYYTSWKGDVTKSGGIATNIGVHFFDMLAWIFGDIQQNTVHIHTHDRAAGFLQLERARVRWFLSINEETLPEAIKAKGQRTYRSITIEGEELEFSAGFTDLHTRSYEEILKGNGYTITDARRAIETVHQIRNQQPVGLKGDYHPFAVKELTKHPFHK</sequence>
<dbReference type="PANTHER" id="PTHR43249:SF1">
    <property type="entry name" value="D-GLUCOSIDE 3-DEHYDROGENASE"/>
    <property type="match status" value="1"/>
</dbReference>
<dbReference type="Pfam" id="PF01408">
    <property type="entry name" value="GFO_IDH_MocA"/>
    <property type="match status" value="1"/>
</dbReference>
<dbReference type="Pfam" id="PF02894">
    <property type="entry name" value="GFO_IDH_MocA_C"/>
    <property type="match status" value="1"/>
</dbReference>